<dbReference type="GO" id="GO:0016491">
    <property type="term" value="F:oxidoreductase activity"/>
    <property type="evidence" value="ECO:0007669"/>
    <property type="project" value="UniProtKB-KW"/>
</dbReference>
<evidence type="ECO:0000256" key="3">
    <source>
        <dbReference type="SAM" id="MobiDB-lite"/>
    </source>
</evidence>
<dbReference type="NCBIfam" id="TIGR03858">
    <property type="entry name" value="LLM_2I7G"/>
    <property type="match status" value="1"/>
</dbReference>
<organism evidence="5 6">
    <name type="scientific">Citricoccus alkalitolerans</name>
    <dbReference type="NCBI Taxonomy" id="246603"/>
    <lineage>
        <taxon>Bacteria</taxon>
        <taxon>Bacillati</taxon>
        <taxon>Actinomycetota</taxon>
        <taxon>Actinomycetes</taxon>
        <taxon>Micrococcales</taxon>
        <taxon>Micrococcaceae</taxon>
        <taxon>Citricoccus</taxon>
    </lineage>
</organism>
<protein>
    <submittedName>
        <fullName evidence="5">LLM class flavin-dependent oxidoreductase</fullName>
        <ecNumber evidence="5">1.-.-.-</ecNumber>
    </submittedName>
</protein>
<dbReference type="EC" id="1.-.-.-" evidence="5"/>
<evidence type="ECO:0000313" key="5">
    <source>
        <dbReference type="EMBL" id="MFC4429113.1"/>
    </source>
</evidence>
<evidence type="ECO:0000313" key="6">
    <source>
        <dbReference type="Proteomes" id="UP001595965"/>
    </source>
</evidence>
<proteinExistence type="predicted"/>
<evidence type="ECO:0000256" key="2">
    <source>
        <dbReference type="ARBA" id="ARBA00023033"/>
    </source>
</evidence>
<comment type="caution">
    <text evidence="5">The sequence shown here is derived from an EMBL/GenBank/DDBJ whole genome shotgun (WGS) entry which is preliminary data.</text>
</comment>
<keyword evidence="1 5" id="KW-0560">Oxidoreductase</keyword>
<dbReference type="InterPro" id="IPR050766">
    <property type="entry name" value="Bact_Lucif_Oxidored"/>
</dbReference>
<feature type="region of interest" description="Disordered" evidence="3">
    <location>
        <begin position="1"/>
        <end position="50"/>
    </location>
</feature>
<dbReference type="Pfam" id="PF00296">
    <property type="entry name" value="Bac_luciferase"/>
    <property type="match status" value="1"/>
</dbReference>
<dbReference type="Gene3D" id="3.20.20.30">
    <property type="entry name" value="Luciferase-like domain"/>
    <property type="match status" value="1"/>
</dbReference>
<dbReference type="PANTHER" id="PTHR30137:SF8">
    <property type="entry name" value="BLR5498 PROTEIN"/>
    <property type="match status" value="1"/>
</dbReference>
<evidence type="ECO:0000259" key="4">
    <source>
        <dbReference type="Pfam" id="PF00296"/>
    </source>
</evidence>
<name>A0ABV8XWK6_9MICC</name>
<dbReference type="Proteomes" id="UP001595965">
    <property type="component" value="Unassembled WGS sequence"/>
</dbReference>
<keyword evidence="2" id="KW-0503">Monooxygenase</keyword>
<dbReference type="RefSeq" id="WP_378108232.1">
    <property type="nucleotide sequence ID" value="NZ_BAAALH010000002.1"/>
</dbReference>
<dbReference type="SUPFAM" id="SSF51679">
    <property type="entry name" value="Bacterial luciferase-like"/>
    <property type="match status" value="1"/>
</dbReference>
<dbReference type="InterPro" id="IPR011251">
    <property type="entry name" value="Luciferase-like_dom"/>
</dbReference>
<feature type="compositionally biased region" description="Pro residues" evidence="3">
    <location>
        <begin position="1"/>
        <end position="10"/>
    </location>
</feature>
<dbReference type="EMBL" id="JBHSEN010000001">
    <property type="protein sequence ID" value="MFC4429113.1"/>
    <property type="molecule type" value="Genomic_DNA"/>
</dbReference>
<gene>
    <name evidence="5" type="ORF">ACFO0K_05400</name>
</gene>
<reference evidence="6" key="1">
    <citation type="journal article" date="2019" name="Int. J. Syst. Evol. Microbiol.">
        <title>The Global Catalogue of Microorganisms (GCM) 10K type strain sequencing project: providing services to taxonomists for standard genome sequencing and annotation.</title>
        <authorList>
            <consortium name="The Broad Institute Genomics Platform"/>
            <consortium name="The Broad Institute Genome Sequencing Center for Infectious Disease"/>
            <person name="Wu L."/>
            <person name="Ma J."/>
        </authorList>
    </citation>
    <scope>NUCLEOTIDE SEQUENCE [LARGE SCALE GENOMIC DNA]</scope>
    <source>
        <strain evidence="6">CGMCC 1.12125</strain>
    </source>
</reference>
<sequence length="396" mass="43377">MTENPIPQPESRPRAATPRAEHSEPATTAERPAALTAPRPNPSTEHADSVPAGTVEFGLHTFGDVTQDLSGHRLEHPQVLRNVVAEAVLADQTGVDVIGIGEHHRPDYAVSSPEMVLSAIAGQTEHIKLISAVTVLSSDDPVRVYQRFATLDAVSNGRAEVSLGRGSFIESFPLFGYELSDYEMLYEEKLDLFARLRTERPVTWQGNTRAALQRQSVFPTTAHEFGLPAWVAVGGTPTSVVRAATYGLGLELAIIGGTPDRFQPFAQLYRREIEARGFEPRRVALHSHGFVAATDEEAAERYYPYWEAAMTKMAAERGWPAPTPTQFRQEISHGALHLGSPETVARKVATSVRALEAGRFGMKYGNGHLPHEYMMESIELYGSKVKPLVLDMLAGS</sequence>
<keyword evidence="6" id="KW-1185">Reference proteome</keyword>
<dbReference type="InterPro" id="IPR036661">
    <property type="entry name" value="Luciferase-like_sf"/>
</dbReference>
<evidence type="ECO:0000256" key="1">
    <source>
        <dbReference type="ARBA" id="ARBA00023002"/>
    </source>
</evidence>
<accession>A0ABV8XWK6</accession>
<dbReference type="PANTHER" id="PTHR30137">
    <property type="entry name" value="LUCIFERASE-LIKE MONOOXYGENASE"/>
    <property type="match status" value="1"/>
</dbReference>
<feature type="domain" description="Luciferase-like" evidence="4">
    <location>
        <begin position="69"/>
        <end position="353"/>
    </location>
</feature>
<dbReference type="InterPro" id="IPR022290">
    <property type="entry name" value="LLM_Atu2307-like"/>
</dbReference>